<dbReference type="Ensembl" id="ENSCCRT00000045257.2">
    <property type="protein sequence ID" value="ENSCCRP00000041748.2"/>
    <property type="gene ID" value="ENSCCRG00000021444.2"/>
</dbReference>
<dbReference type="FunFam" id="1.25.10.10:FF:001146">
    <property type="entry name" value="PDS5 cohesin associated factor B"/>
    <property type="match status" value="1"/>
</dbReference>
<evidence type="ECO:0000256" key="6">
    <source>
        <dbReference type="ARBA" id="ARBA00023306"/>
    </source>
</evidence>
<feature type="compositionally biased region" description="Polar residues" evidence="7">
    <location>
        <begin position="1304"/>
        <end position="1320"/>
    </location>
</feature>
<reference evidence="8" key="1">
    <citation type="submission" date="2025-08" db="UniProtKB">
        <authorList>
            <consortium name="Ensembl"/>
        </authorList>
    </citation>
    <scope>IDENTIFICATION</scope>
</reference>
<dbReference type="GO" id="GO:0006281">
    <property type="term" value="P:DNA repair"/>
    <property type="evidence" value="ECO:0007669"/>
    <property type="project" value="TreeGrafter"/>
</dbReference>
<evidence type="ECO:0000256" key="2">
    <source>
        <dbReference type="ARBA" id="ARBA00022618"/>
    </source>
</evidence>
<dbReference type="PANTHER" id="PTHR12663">
    <property type="entry name" value="ANDROGEN INDUCED INHIBITOR OF PROLIFERATION AS3 / PDS5-RELATED"/>
    <property type="match status" value="1"/>
</dbReference>
<proteinExistence type="predicted"/>
<dbReference type="GO" id="GO:0007064">
    <property type="term" value="P:mitotic sister chromatid cohesion"/>
    <property type="evidence" value="ECO:0007669"/>
    <property type="project" value="InterPro"/>
</dbReference>
<feature type="compositionally biased region" description="Polar residues" evidence="7">
    <location>
        <begin position="1406"/>
        <end position="1415"/>
    </location>
</feature>
<feature type="region of interest" description="Disordered" evidence="7">
    <location>
        <begin position="1227"/>
        <end position="1429"/>
    </location>
</feature>
<dbReference type="InterPro" id="IPR011989">
    <property type="entry name" value="ARM-like"/>
</dbReference>
<accession>A0A8C1C437</accession>
<keyword evidence="2" id="KW-0132">Cell division</keyword>
<keyword evidence="6" id="KW-0131">Cell cycle</keyword>
<feature type="region of interest" description="Disordered" evidence="7">
    <location>
        <begin position="1442"/>
        <end position="1470"/>
    </location>
</feature>
<evidence type="ECO:0000256" key="5">
    <source>
        <dbReference type="ARBA" id="ARBA00023242"/>
    </source>
</evidence>
<dbReference type="GO" id="GO:0005634">
    <property type="term" value="C:nucleus"/>
    <property type="evidence" value="ECO:0007669"/>
    <property type="project" value="UniProtKB-SubCell"/>
</dbReference>
<protein>
    <submittedName>
        <fullName evidence="8">PDS5 cohesin associated factor A</fullName>
    </submittedName>
</protein>
<feature type="compositionally biased region" description="Polar residues" evidence="7">
    <location>
        <begin position="1234"/>
        <end position="1255"/>
    </location>
</feature>
<evidence type="ECO:0000313" key="8">
    <source>
        <dbReference type="Ensembl" id="ENSCCRP00000041748.2"/>
    </source>
</evidence>
<dbReference type="OMA" id="ECYQVRE"/>
<dbReference type="Pfam" id="PF20168">
    <property type="entry name" value="PDS5"/>
    <property type="match status" value="1"/>
</dbReference>
<sequence>MVMFLPPSARCNTIFQPMGSLRLHFPREDVHTSLYERDGALCPKLKKKHPNPTHELNQRIVCERPVEDRLSVWRRMMEFPQQPQQQRPAGDGKIIYPLGVKEITDKISNDEVVKRLKLVVKTYMDMDQDSEEEKQQYLALALHLASEFFLRNPNKDVRLLVACCLADIFRIYAPEAPYTSHDKLKEIFLFITRQLKGLEDTKSPQFNRYFYLLENLAWVKSYNICFELEDCNEIFIQLFKTLFSVINNSHNQKVQMHMLDLMSSIIMEGDGVTQELLDTILINLIPAHKNLNKQAYDLAKTLLKRTVQTIETCIASFFNQVLVMGKSSVSDLSEHVFDLIQELFAIDPLLLVSVMPQLEFKLKSNDGEERLAVVKLLAKLFGAKDSELATQNRPLWQCFLGRFNDIHVPVRLECVKFASHCLMNHPDLAMDLTEFLKVRSHDPEEAIRHDVIVTIINAGKKDLNLVNDQLLGFVRERMLDKRWRVRKEAMMGLAQLYKKYCLHHEAGKESALKISWIKDKLLHIYYQNSIDDKLLVEKIFAQYMVPHSLETEEKMKCMYYLYACLDTNAVKALNEMWKCQNMLRGLVRELLDLHKLPTSEANTTAMFGKLMAIAKNLPDPGKAQDFMKKFNQVLGEDEKLRLQLEQLISPTCSCKQAEQCVREITRKLTFPKQPTNPFLEMVKFLLERIAPVHIDSEAISALVKLLNKSIEGTADDEDEGVTPDTAIRAGLELLKVLSFTHPTAFHSAETYESLLQCLKMEDDKVAEAAIQIFRNTGQKIETELPQIRSTLIPVLHQKAKRGTPHQAKQAVHCIHAIFHNKEVQLAQIFEPLSRSLNADVPEQLITPLVSLGHISMLAPDQFASPMKSIVANFIVKDLLMNDRSVGNKNGRLWTADDEVSPEVLAKVQAIKLLVRWLLGMKNNQSKSANSTLRLLSAMLVSEGDLTEQKKISKSDMSRLRLAAGSAIMKLAQEPCYHDIITPEQFQLCGLVINDECYQVRQIFAQKLHLALVKLLLPLEYMAVFALCAKDPVKERRAHARQCLLKNISVRREYIKQNPMAHEKLLSLLPEYVVPYMIHLLAHDPDLTKPQDLEQLRDIKECLWFMLEVLMTKNENNSHSFLRKMVENIKQTKDAQVPDDPKANEKLYIVCDVALFVIANKSTSCHLDSPKDPVLPSKFFTPPDKDFINDKEYLSPEAKIVLQTGKIQQPPKQTGVLGAVNKPLTVTARRPYIKTPTSDTVSNASTNSQPSSPATNKSRDMSSEASETGARENEENPVITKAGVVKKEETAQPSGKKRAAPASDGTENSLSSNPSAGSQPPANKPRRGRPPKNAAGVATPEKEAGATTGGGAGRGRKRAAPAQDPATAASPDSISGKTPKQQKEAEPKRVVPQRQIDLQRSVRVAQRDQQASQKTYGSEGETEREFESSPEYVLSLTQLQEQQEEAIRKQSRGAAAPKQKESTYAAEQGELSVKRRCVKTRTVRQ</sequence>
<evidence type="ECO:0000256" key="7">
    <source>
        <dbReference type="SAM" id="MobiDB-lite"/>
    </source>
</evidence>
<dbReference type="CDD" id="cd19953">
    <property type="entry name" value="PDS5"/>
    <property type="match status" value="1"/>
</dbReference>
<evidence type="ECO:0000256" key="3">
    <source>
        <dbReference type="ARBA" id="ARBA00022737"/>
    </source>
</evidence>
<feature type="compositionally biased region" description="Low complexity" evidence="7">
    <location>
        <begin position="1359"/>
        <end position="1372"/>
    </location>
</feature>
<organism evidence="8 9">
    <name type="scientific">Cyprinus carpio carpio</name>
    <dbReference type="NCBI Taxonomy" id="630221"/>
    <lineage>
        <taxon>Eukaryota</taxon>
        <taxon>Metazoa</taxon>
        <taxon>Chordata</taxon>
        <taxon>Craniata</taxon>
        <taxon>Vertebrata</taxon>
        <taxon>Euteleostomi</taxon>
        <taxon>Actinopterygii</taxon>
        <taxon>Neopterygii</taxon>
        <taxon>Teleostei</taxon>
        <taxon>Ostariophysi</taxon>
        <taxon>Cypriniformes</taxon>
        <taxon>Cyprinidae</taxon>
        <taxon>Cyprininae</taxon>
        <taxon>Cyprinus</taxon>
    </lineage>
</organism>
<dbReference type="Gene3D" id="1.25.10.10">
    <property type="entry name" value="Leucine-rich Repeat Variant"/>
    <property type="match status" value="2"/>
</dbReference>
<dbReference type="GO" id="GO:0051301">
    <property type="term" value="P:cell division"/>
    <property type="evidence" value="ECO:0007669"/>
    <property type="project" value="UniProtKB-KW"/>
</dbReference>
<keyword evidence="9" id="KW-1185">Reference proteome</keyword>
<dbReference type="PANTHER" id="PTHR12663:SF2">
    <property type="entry name" value="SISTER CHROMATID COHESION PROTEIN PDS5 HOMOLOG A"/>
    <property type="match status" value="1"/>
</dbReference>
<reference evidence="8" key="2">
    <citation type="submission" date="2025-09" db="UniProtKB">
        <authorList>
            <consortium name="Ensembl"/>
        </authorList>
    </citation>
    <scope>IDENTIFICATION</scope>
</reference>
<evidence type="ECO:0000256" key="4">
    <source>
        <dbReference type="ARBA" id="ARBA00022776"/>
    </source>
</evidence>
<name>A0A8C1C437_CYPCA</name>
<dbReference type="FunFam" id="1.25.10.10:FF:000064">
    <property type="entry name" value="Sister chromatid cohesion protein PDS5 homolog A"/>
    <property type="match status" value="1"/>
</dbReference>
<dbReference type="GO" id="GO:0000785">
    <property type="term" value="C:chromatin"/>
    <property type="evidence" value="ECO:0007669"/>
    <property type="project" value="TreeGrafter"/>
</dbReference>
<dbReference type="SUPFAM" id="SSF48371">
    <property type="entry name" value="ARM repeat"/>
    <property type="match status" value="1"/>
</dbReference>
<dbReference type="GeneTree" id="ENSGT00940000155155"/>
<dbReference type="InterPro" id="IPR039776">
    <property type="entry name" value="Pds5"/>
</dbReference>
<keyword evidence="5" id="KW-0539">Nucleus</keyword>
<evidence type="ECO:0000256" key="1">
    <source>
        <dbReference type="ARBA" id="ARBA00004123"/>
    </source>
</evidence>
<dbReference type="Proteomes" id="UP001108240">
    <property type="component" value="Unplaced"/>
</dbReference>
<keyword evidence="4" id="KW-0498">Mitosis</keyword>
<evidence type="ECO:0000313" key="9">
    <source>
        <dbReference type="Proteomes" id="UP001108240"/>
    </source>
</evidence>
<dbReference type="InterPro" id="IPR016024">
    <property type="entry name" value="ARM-type_fold"/>
</dbReference>
<keyword evidence="3" id="KW-0677">Repeat</keyword>
<comment type="subcellular location">
    <subcellularLocation>
        <location evidence="1">Nucleus</location>
    </subcellularLocation>
</comment>